<organism evidence="1 2">
    <name type="scientific">Panagrolaimus sp. JU765</name>
    <dbReference type="NCBI Taxonomy" id="591449"/>
    <lineage>
        <taxon>Eukaryota</taxon>
        <taxon>Metazoa</taxon>
        <taxon>Ecdysozoa</taxon>
        <taxon>Nematoda</taxon>
        <taxon>Chromadorea</taxon>
        <taxon>Rhabditida</taxon>
        <taxon>Tylenchina</taxon>
        <taxon>Panagrolaimomorpha</taxon>
        <taxon>Panagrolaimoidea</taxon>
        <taxon>Panagrolaimidae</taxon>
        <taxon>Panagrolaimus</taxon>
    </lineage>
</organism>
<proteinExistence type="predicted"/>
<evidence type="ECO:0000313" key="2">
    <source>
        <dbReference type="WBParaSite" id="JU765_v2.g19958.t1"/>
    </source>
</evidence>
<reference evidence="2" key="1">
    <citation type="submission" date="2022-11" db="UniProtKB">
        <authorList>
            <consortium name="WormBaseParasite"/>
        </authorList>
    </citation>
    <scope>IDENTIFICATION</scope>
</reference>
<evidence type="ECO:0000313" key="1">
    <source>
        <dbReference type="Proteomes" id="UP000887576"/>
    </source>
</evidence>
<sequence>MQRNVSDFPTLKRNMTSQTCLPPIGNYAGRTDPWDYIWPAIIIFVLIVISGAVAWYIHRRWTRRKNARRIKKLTETFQL</sequence>
<dbReference type="Proteomes" id="UP000887576">
    <property type="component" value="Unplaced"/>
</dbReference>
<name>A0AC34QVX1_9BILA</name>
<accession>A0AC34QVX1</accession>
<protein>
    <submittedName>
        <fullName evidence="2">Uncharacterized protein</fullName>
    </submittedName>
</protein>
<dbReference type="WBParaSite" id="JU765_v2.g19958.t1">
    <property type="protein sequence ID" value="JU765_v2.g19958.t1"/>
    <property type="gene ID" value="JU765_v2.g19958"/>
</dbReference>